<sequence>VHTGSAEDTRIVAARLAALVRAGDLIVLCGDLGAGKTTF</sequence>
<dbReference type="GO" id="GO:0002949">
    <property type="term" value="P:tRNA threonylcarbamoyladenosine modification"/>
    <property type="evidence" value="ECO:0007669"/>
    <property type="project" value="InterPro"/>
</dbReference>
<dbReference type="InterPro" id="IPR027417">
    <property type="entry name" value="P-loop_NTPase"/>
</dbReference>
<dbReference type="Pfam" id="PF02367">
    <property type="entry name" value="TsaE"/>
    <property type="match status" value="1"/>
</dbReference>
<protein>
    <recommendedName>
        <fullName evidence="2">tRNA (Adenosine(37)-N6)-threonylcarbamoyltransferase complex ATPase subunit type 1 TsaE</fullName>
    </recommendedName>
</protein>
<dbReference type="InterPro" id="IPR003442">
    <property type="entry name" value="T6A_TsaE"/>
</dbReference>
<dbReference type="SUPFAM" id="SSF52540">
    <property type="entry name" value="P-loop containing nucleoside triphosphate hydrolases"/>
    <property type="match status" value="1"/>
</dbReference>
<evidence type="ECO:0000313" key="1">
    <source>
        <dbReference type="EMBL" id="SVE33427.1"/>
    </source>
</evidence>
<name>A0A383CM45_9ZZZZ</name>
<gene>
    <name evidence="1" type="ORF">METZ01_LOCUS486281</name>
</gene>
<reference evidence="1" key="1">
    <citation type="submission" date="2018-05" db="EMBL/GenBank/DDBJ databases">
        <authorList>
            <person name="Lanie J.A."/>
            <person name="Ng W.-L."/>
            <person name="Kazmierczak K.M."/>
            <person name="Andrzejewski T.M."/>
            <person name="Davidsen T.M."/>
            <person name="Wayne K.J."/>
            <person name="Tettelin H."/>
            <person name="Glass J.I."/>
            <person name="Rusch D."/>
            <person name="Podicherti R."/>
            <person name="Tsui H.-C.T."/>
            <person name="Winkler M.E."/>
        </authorList>
    </citation>
    <scope>NUCLEOTIDE SEQUENCE</scope>
</reference>
<dbReference type="AlphaFoldDB" id="A0A383CM45"/>
<evidence type="ECO:0008006" key="2">
    <source>
        <dbReference type="Google" id="ProtNLM"/>
    </source>
</evidence>
<organism evidence="1">
    <name type="scientific">marine metagenome</name>
    <dbReference type="NCBI Taxonomy" id="408172"/>
    <lineage>
        <taxon>unclassified sequences</taxon>
        <taxon>metagenomes</taxon>
        <taxon>ecological metagenomes</taxon>
    </lineage>
</organism>
<dbReference type="EMBL" id="UINC01210110">
    <property type="protein sequence ID" value="SVE33427.1"/>
    <property type="molecule type" value="Genomic_DNA"/>
</dbReference>
<feature type="non-terminal residue" evidence="1">
    <location>
        <position position="39"/>
    </location>
</feature>
<accession>A0A383CM45</accession>
<feature type="non-terminal residue" evidence="1">
    <location>
        <position position="1"/>
    </location>
</feature>
<dbReference type="Gene3D" id="3.40.50.300">
    <property type="entry name" value="P-loop containing nucleotide triphosphate hydrolases"/>
    <property type="match status" value="1"/>
</dbReference>
<proteinExistence type="predicted"/>